<gene>
    <name evidence="2" type="ORF">B0T24DRAFT_641634</name>
</gene>
<organism evidence="2 3">
    <name type="scientific">Lasiosphaeria ovina</name>
    <dbReference type="NCBI Taxonomy" id="92902"/>
    <lineage>
        <taxon>Eukaryota</taxon>
        <taxon>Fungi</taxon>
        <taxon>Dikarya</taxon>
        <taxon>Ascomycota</taxon>
        <taxon>Pezizomycotina</taxon>
        <taxon>Sordariomycetes</taxon>
        <taxon>Sordariomycetidae</taxon>
        <taxon>Sordariales</taxon>
        <taxon>Lasiosphaeriaceae</taxon>
        <taxon>Lasiosphaeria</taxon>
    </lineage>
</organism>
<comment type="caution">
    <text evidence="2">The sequence shown here is derived from an EMBL/GenBank/DDBJ whole genome shotgun (WGS) entry which is preliminary data.</text>
</comment>
<accession>A0AAE0MY71</accession>
<evidence type="ECO:0000313" key="3">
    <source>
        <dbReference type="Proteomes" id="UP001287356"/>
    </source>
</evidence>
<keyword evidence="1" id="KW-0732">Signal</keyword>
<dbReference type="Proteomes" id="UP001287356">
    <property type="component" value="Unassembled WGS sequence"/>
</dbReference>
<keyword evidence="3" id="KW-1185">Reference proteome</keyword>
<evidence type="ECO:0000256" key="1">
    <source>
        <dbReference type="SAM" id="SignalP"/>
    </source>
</evidence>
<reference evidence="2" key="1">
    <citation type="journal article" date="2023" name="Mol. Phylogenet. Evol.">
        <title>Genome-scale phylogeny and comparative genomics of the fungal order Sordariales.</title>
        <authorList>
            <person name="Hensen N."/>
            <person name="Bonometti L."/>
            <person name="Westerberg I."/>
            <person name="Brannstrom I.O."/>
            <person name="Guillou S."/>
            <person name="Cros-Aarteil S."/>
            <person name="Calhoun S."/>
            <person name="Haridas S."/>
            <person name="Kuo A."/>
            <person name="Mondo S."/>
            <person name="Pangilinan J."/>
            <person name="Riley R."/>
            <person name="LaButti K."/>
            <person name="Andreopoulos B."/>
            <person name="Lipzen A."/>
            <person name="Chen C."/>
            <person name="Yan M."/>
            <person name="Daum C."/>
            <person name="Ng V."/>
            <person name="Clum A."/>
            <person name="Steindorff A."/>
            <person name="Ohm R.A."/>
            <person name="Martin F."/>
            <person name="Silar P."/>
            <person name="Natvig D.O."/>
            <person name="Lalanne C."/>
            <person name="Gautier V."/>
            <person name="Ament-Velasquez S.L."/>
            <person name="Kruys A."/>
            <person name="Hutchinson M.I."/>
            <person name="Powell A.J."/>
            <person name="Barry K."/>
            <person name="Miller A.N."/>
            <person name="Grigoriev I.V."/>
            <person name="Debuchy R."/>
            <person name="Gladieux P."/>
            <person name="Hiltunen Thoren M."/>
            <person name="Johannesson H."/>
        </authorList>
    </citation>
    <scope>NUCLEOTIDE SEQUENCE</scope>
    <source>
        <strain evidence="2">CBS 958.72</strain>
    </source>
</reference>
<name>A0AAE0MY71_9PEZI</name>
<dbReference type="EMBL" id="JAULSN010000011">
    <property type="protein sequence ID" value="KAK3361446.1"/>
    <property type="molecule type" value="Genomic_DNA"/>
</dbReference>
<evidence type="ECO:0000313" key="2">
    <source>
        <dbReference type="EMBL" id="KAK3361446.1"/>
    </source>
</evidence>
<sequence length="108" mass="11713">MSGRVAFAPFCLGLCLVLCLVARQPSQSPTDATRRSRNAAAWGVESRLRNSMQLHWLSRISCSLSANSMQRTMWLVHCKSSASAARLQASTPSKLAAFQRAGSVCLVT</sequence>
<feature type="signal peptide" evidence="1">
    <location>
        <begin position="1"/>
        <end position="22"/>
    </location>
</feature>
<proteinExistence type="predicted"/>
<protein>
    <recommendedName>
        <fullName evidence="4">Secreted protein</fullName>
    </recommendedName>
</protein>
<reference evidence="2" key="2">
    <citation type="submission" date="2023-06" db="EMBL/GenBank/DDBJ databases">
        <authorList>
            <consortium name="Lawrence Berkeley National Laboratory"/>
            <person name="Haridas S."/>
            <person name="Hensen N."/>
            <person name="Bonometti L."/>
            <person name="Westerberg I."/>
            <person name="Brannstrom I.O."/>
            <person name="Guillou S."/>
            <person name="Cros-Aarteil S."/>
            <person name="Calhoun S."/>
            <person name="Kuo A."/>
            <person name="Mondo S."/>
            <person name="Pangilinan J."/>
            <person name="Riley R."/>
            <person name="Labutti K."/>
            <person name="Andreopoulos B."/>
            <person name="Lipzen A."/>
            <person name="Chen C."/>
            <person name="Yanf M."/>
            <person name="Daum C."/>
            <person name="Ng V."/>
            <person name="Clum A."/>
            <person name="Steindorff A."/>
            <person name="Ohm R."/>
            <person name="Martin F."/>
            <person name="Silar P."/>
            <person name="Natvig D."/>
            <person name="Lalanne C."/>
            <person name="Gautier V."/>
            <person name="Ament-Velasquez S.L."/>
            <person name="Kruys A."/>
            <person name="Hutchinson M.I."/>
            <person name="Powell A.J."/>
            <person name="Barry K."/>
            <person name="Miller A.N."/>
            <person name="Grigoriev I.V."/>
            <person name="Debuchy R."/>
            <person name="Gladieux P."/>
            <person name="Thoren M.H."/>
            <person name="Johannesson H."/>
        </authorList>
    </citation>
    <scope>NUCLEOTIDE SEQUENCE</scope>
    <source>
        <strain evidence="2">CBS 958.72</strain>
    </source>
</reference>
<feature type="chain" id="PRO_5042029784" description="Secreted protein" evidence="1">
    <location>
        <begin position="23"/>
        <end position="108"/>
    </location>
</feature>
<evidence type="ECO:0008006" key="4">
    <source>
        <dbReference type="Google" id="ProtNLM"/>
    </source>
</evidence>
<dbReference type="AlphaFoldDB" id="A0AAE0MY71"/>